<reference evidence="1 2" key="1">
    <citation type="submission" date="2017-07" db="EMBL/GenBank/DDBJ databases">
        <title>First draft Genome Sequence of Nocardia cerradoensis isolated from human infection.</title>
        <authorList>
            <person name="Carrasco G."/>
        </authorList>
    </citation>
    <scope>NUCLEOTIDE SEQUENCE [LARGE SCALE GENOMIC DNA]</scope>
    <source>
        <strain evidence="1 2">CNM20130759</strain>
    </source>
</reference>
<comment type="caution">
    <text evidence="1">The sequence shown here is derived from an EMBL/GenBank/DDBJ whole genome shotgun (WGS) entry which is preliminary data.</text>
</comment>
<evidence type="ECO:0000313" key="2">
    <source>
        <dbReference type="Proteomes" id="UP000215506"/>
    </source>
</evidence>
<evidence type="ECO:0008006" key="3">
    <source>
        <dbReference type="Google" id="ProtNLM"/>
    </source>
</evidence>
<dbReference type="NCBIfam" id="TIGR04338">
    <property type="entry name" value="HEXXH_Rv0185"/>
    <property type="match status" value="1"/>
</dbReference>
<keyword evidence="2" id="KW-1185">Reference proteome</keyword>
<dbReference type="AlphaFoldDB" id="A0A231GUY4"/>
<evidence type="ECO:0000313" key="1">
    <source>
        <dbReference type="EMBL" id="OXR40291.1"/>
    </source>
</evidence>
<sequence length="166" mass="18549">MTARPRDGQRRKVYDAEHRLRALFDLADRTPGRSIEVFGSQICVPVERRLGTVESVTEYLAAVMALPSIRARYPRAAAPVRVRARRGSRYAHYESATATIAVPLREHAVRELLVLHELAHHLQPRPAAGHGPEFCRVFCDVLDTVVGAEAGWLMRTLLHDTGAHLT</sequence>
<dbReference type="Proteomes" id="UP000215506">
    <property type="component" value="Unassembled WGS sequence"/>
</dbReference>
<accession>A0A231GUY4</accession>
<name>A0A231GUY4_9NOCA</name>
<dbReference type="RefSeq" id="WP_094028217.1">
    <property type="nucleotide sequence ID" value="NZ_NGAF01000035.1"/>
</dbReference>
<dbReference type="EMBL" id="NGAF01000035">
    <property type="protein sequence ID" value="OXR40291.1"/>
    <property type="molecule type" value="Genomic_DNA"/>
</dbReference>
<protein>
    <recommendedName>
        <fullName evidence="3">TIGR04338 family metallohydrolase</fullName>
    </recommendedName>
</protein>
<organism evidence="1 2">
    <name type="scientific">Nocardia cerradoensis</name>
    <dbReference type="NCBI Taxonomy" id="85688"/>
    <lineage>
        <taxon>Bacteria</taxon>
        <taxon>Bacillati</taxon>
        <taxon>Actinomycetota</taxon>
        <taxon>Actinomycetes</taxon>
        <taxon>Mycobacteriales</taxon>
        <taxon>Nocardiaceae</taxon>
        <taxon>Nocardia</taxon>
    </lineage>
</organism>
<proteinExistence type="predicted"/>
<dbReference type="InterPro" id="IPR027595">
    <property type="entry name" value="CHP04338"/>
</dbReference>
<gene>
    <name evidence="1" type="ORF">B7C42_07629</name>
</gene>